<feature type="non-terminal residue" evidence="1">
    <location>
        <position position="80"/>
    </location>
</feature>
<name>A0ABS8V5C6_DATST</name>
<organism evidence="1 2">
    <name type="scientific">Datura stramonium</name>
    <name type="common">Jimsonweed</name>
    <name type="synonym">Common thornapple</name>
    <dbReference type="NCBI Taxonomy" id="4076"/>
    <lineage>
        <taxon>Eukaryota</taxon>
        <taxon>Viridiplantae</taxon>
        <taxon>Streptophyta</taxon>
        <taxon>Embryophyta</taxon>
        <taxon>Tracheophyta</taxon>
        <taxon>Spermatophyta</taxon>
        <taxon>Magnoliopsida</taxon>
        <taxon>eudicotyledons</taxon>
        <taxon>Gunneridae</taxon>
        <taxon>Pentapetalae</taxon>
        <taxon>asterids</taxon>
        <taxon>lamiids</taxon>
        <taxon>Solanales</taxon>
        <taxon>Solanaceae</taxon>
        <taxon>Solanoideae</taxon>
        <taxon>Datureae</taxon>
        <taxon>Datura</taxon>
    </lineage>
</organism>
<keyword evidence="2" id="KW-1185">Reference proteome</keyword>
<comment type="caution">
    <text evidence="1">The sequence shown here is derived from an EMBL/GenBank/DDBJ whole genome shotgun (WGS) entry which is preliminary data.</text>
</comment>
<evidence type="ECO:0000313" key="2">
    <source>
        <dbReference type="Proteomes" id="UP000823775"/>
    </source>
</evidence>
<proteinExistence type="predicted"/>
<accession>A0ABS8V5C6</accession>
<sequence>MITKAGSQSMLETDLLSVANFPPLSEKNEEQNPPNKPLYVNAIKANPIGIANKPINIKQVKIVEGAPRIKWMEVEVQQMN</sequence>
<protein>
    <submittedName>
        <fullName evidence="1">Uncharacterized protein</fullName>
    </submittedName>
</protein>
<dbReference type="EMBL" id="JACEIK010003608">
    <property type="protein sequence ID" value="MCD9642371.1"/>
    <property type="molecule type" value="Genomic_DNA"/>
</dbReference>
<reference evidence="1 2" key="1">
    <citation type="journal article" date="2021" name="BMC Genomics">
        <title>Datura genome reveals duplications of psychoactive alkaloid biosynthetic genes and high mutation rate following tissue culture.</title>
        <authorList>
            <person name="Rajewski A."/>
            <person name="Carter-House D."/>
            <person name="Stajich J."/>
            <person name="Litt A."/>
        </authorList>
    </citation>
    <scope>NUCLEOTIDE SEQUENCE [LARGE SCALE GENOMIC DNA]</scope>
    <source>
        <strain evidence="1">AR-01</strain>
    </source>
</reference>
<evidence type="ECO:0000313" key="1">
    <source>
        <dbReference type="EMBL" id="MCD9642371.1"/>
    </source>
</evidence>
<dbReference type="Proteomes" id="UP000823775">
    <property type="component" value="Unassembled WGS sequence"/>
</dbReference>
<gene>
    <name evidence="1" type="ORF">HAX54_029157</name>
</gene>